<feature type="chain" id="PRO_5015161963" evidence="1">
    <location>
        <begin position="35"/>
        <end position="397"/>
    </location>
</feature>
<organism evidence="3 4">
    <name type="scientific">Actinomadura rubteroloni</name>
    <dbReference type="NCBI Taxonomy" id="1926885"/>
    <lineage>
        <taxon>Bacteria</taxon>
        <taxon>Bacillati</taxon>
        <taxon>Actinomycetota</taxon>
        <taxon>Actinomycetes</taxon>
        <taxon>Streptosporangiales</taxon>
        <taxon>Thermomonosporaceae</taxon>
        <taxon>Actinomadura</taxon>
    </lineage>
</organism>
<reference evidence="3 4" key="1">
    <citation type="journal article" date="2017" name="Chemistry">
        <title>Isolation, Biosynthesis and Chemical Modifications of Rubterolones A-F: Rare Tropolone Alkaloids from Actinomadura sp. 5-2.</title>
        <authorList>
            <person name="Guo H."/>
            <person name="Benndorf R."/>
            <person name="Leichnitz D."/>
            <person name="Klassen J.L."/>
            <person name="Vollmers J."/>
            <person name="Gorls H."/>
            <person name="Steinacker M."/>
            <person name="Weigel C."/>
            <person name="Dahse H.M."/>
            <person name="Kaster A.K."/>
            <person name="de Beer Z.W."/>
            <person name="Poulsen M."/>
            <person name="Beemelmanns C."/>
        </authorList>
    </citation>
    <scope>NUCLEOTIDE SEQUENCE [LARGE SCALE GENOMIC DNA]</scope>
    <source>
        <strain evidence="3 4">5-2</strain>
    </source>
</reference>
<dbReference type="EMBL" id="MTBP01000002">
    <property type="protein sequence ID" value="POM25440.1"/>
    <property type="molecule type" value="Genomic_DNA"/>
</dbReference>
<dbReference type="Pfam" id="PF00144">
    <property type="entry name" value="Beta-lactamase"/>
    <property type="match status" value="1"/>
</dbReference>
<dbReference type="InterPro" id="IPR006311">
    <property type="entry name" value="TAT_signal"/>
</dbReference>
<keyword evidence="1" id="KW-0732">Signal</keyword>
<dbReference type="Proteomes" id="UP000242367">
    <property type="component" value="Unassembled WGS sequence"/>
</dbReference>
<sequence precursor="true">MAGIPPSRRTALGTLGAVPMTLAGMAALAGPARAAGPPHPGPVPRALRPGGEFDRFVARLAAQDDFSGNVLLMHGNRPVLARAHGMADKKKAVPNGPDTIYALGSITKMFTSIAVAQLAQQGKLEFTDYLGAHLSGFPKEIADTVTVHQLLTHTSGMGDFMQTDGFLDQARKWTSADQVMDGLLKLVRTESLVFTPGSRVGYSNSGYHVLGEIVAKISGQSYYSYIREHIFAPAGMTDSDFYTMPQWRDDERIGNPYTTTSSGERVEAFDQHFFMGSPSGDSFSPAPDLARFARTLLSNKLLSPAYTELVVCPKIPALPPPPPPGRPQLPTMFNAYAPSAFLINGQWAVGHTGGSPGESANLEWYPAIDWMLVKLSNYDVRTTSQVDAMARQLITGG</sequence>
<name>A0A2P4UK81_9ACTN</name>
<gene>
    <name evidence="3" type="primary">pbpX</name>
    <name evidence="3" type="ORF">BTM25_40870</name>
</gene>
<dbReference type="SUPFAM" id="SSF56601">
    <property type="entry name" value="beta-lactamase/transpeptidase-like"/>
    <property type="match status" value="1"/>
</dbReference>
<evidence type="ECO:0000256" key="1">
    <source>
        <dbReference type="SAM" id="SignalP"/>
    </source>
</evidence>
<protein>
    <submittedName>
        <fullName evidence="3">Putative penicillin-binding protein PbpX</fullName>
    </submittedName>
</protein>
<dbReference type="PANTHER" id="PTHR43283:SF3">
    <property type="entry name" value="BETA-LACTAMASE FAMILY PROTEIN (AFU_ORTHOLOGUE AFUA_5G07500)"/>
    <property type="match status" value="1"/>
</dbReference>
<evidence type="ECO:0000259" key="2">
    <source>
        <dbReference type="Pfam" id="PF00144"/>
    </source>
</evidence>
<feature type="domain" description="Beta-lactamase-related" evidence="2">
    <location>
        <begin position="53"/>
        <end position="391"/>
    </location>
</feature>
<dbReference type="PANTHER" id="PTHR43283">
    <property type="entry name" value="BETA-LACTAMASE-RELATED"/>
    <property type="match status" value="1"/>
</dbReference>
<evidence type="ECO:0000313" key="4">
    <source>
        <dbReference type="Proteomes" id="UP000242367"/>
    </source>
</evidence>
<dbReference type="Gene3D" id="3.40.710.10">
    <property type="entry name" value="DD-peptidase/beta-lactamase superfamily"/>
    <property type="match status" value="1"/>
</dbReference>
<feature type="signal peptide" evidence="1">
    <location>
        <begin position="1"/>
        <end position="34"/>
    </location>
</feature>
<dbReference type="AlphaFoldDB" id="A0A2P4UK81"/>
<dbReference type="PROSITE" id="PS51318">
    <property type="entry name" value="TAT"/>
    <property type="match status" value="1"/>
</dbReference>
<keyword evidence="4" id="KW-1185">Reference proteome</keyword>
<accession>A0A2P4UK81</accession>
<dbReference type="InterPro" id="IPR050789">
    <property type="entry name" value="Diverse_Enzym_Activities"/>
</dbReference>
<evidence type="ECO:0000313" key="3">
    <source>
        <dbReference type="EMBL" id="POM25440.1"/>
    </source>
</evidence>
<dbReference type="InterPro" id="IPR001466">
    <property type="entry name" value="Beta-lactam-related"/>
</dbReference>
<proteinExistence type="predicted"/>
<comment type="caution">
    <text evidence="3">The sequence shown here is derived from an EMBL/GenBank/DDBJ whole genome shotgun (WGS) entry which is preliminary data.</text>
</comment>
<dbReference type="InterPro" id="IPR012338">
    <property type="entry name" value="Beta-lactam/transpept-like"/>
</dbReference>